<evidence type="ECO:0000256" key="1">
    <source>
        <dbReference type="SAM" id="MobiDB-lite"/>
    </source>
</evidence>
<evidence type="ECO:0000313" key="2">
    <source>
        <dbReference type="EMBL" id="AJP57527.2"/>
    </source>
</evidence>
<reference evidence="3" key="1">
    <citation type="submission" date="2015-02" db="EMBL/GenBank/DDBJ databases">
        <title>Complete Genome Sequencing of Pandoraea vervacti NS15 sp. nov.</title>
        <authorList>
            <person name="Chan K.-G."/>
        </authorList>
    </citation>
    <scope>NUCLEOTIDE SEQUENCE [LARGE SCALE GENOMIC DNA]</scope>
    <source>
        <strain evidence="3">NS15</strain>
    </source>
</reference>
<accession>A0ABM5SY68</accession>
<feature type="region of interest" description="Disordered" evidence="1">
    <location>
        <begin position="1"/>
        <end position="34"/>
    </location>
</feature>
<dbReference type="Proteomes" id="UP000035085">
    <property type="component" value="Chromosome"/>
</dbReference>
<protein>
    <submittedName>
        <fullName evidence="2">Uncharacterized protein</fullName>
    </submittedName>
</protein>
<name>A0ABM5SY68_9BURK</name>
<sequence length="89" mass="9599">MRAVLPAAHPMPAGNRRGRDRIPGPARVPDRIRRPTPARDLTRLVLALVLVLARGLTRRDRPPDPGRGRDLIPPAATAAPSLLLGRGLV</sequence>
<feature type="region of interest" description="Disordered" evidence="1">
    <location>
        <begin position="57"/>
        <end position="76"/>
    </location>
</feature>
<keyword evidence="3" id="KW-1185">Reference proteome</keyword>
<organism evidence="2 3">
    <name type="scientific">Pandoraea vervacti</name>
    <dbReference type="NCBI Taxonomy" id="656178"/>
    <lineage>
        <taxon>Bacteria</taxon>
        <taxon>Pseudomonadati</taxon>
        <taxon>Pseudomonadota</taxon>
        <taxon>Betaproteobacteria</taxon>
        <taxon>Burkholderiales</taxon>
        <taxon>Burkholderiaceae</taxon>
        <taxon>Pandoraea</taxon>
    </lineage>
</organism>
<evidence type="ECO:0000313" key="3">
    <source>
        <dbReference type="Proteomes" id="UP000035085"/>
    </source>
</evidence>
<feature type="compositionally biased region" description="Basic and acidic residues" evidence="1">
    <location>
        <begin position="57"/>
        <end position="70"/>
    </location>
</feature>
<proteinExistence type="predicted"/>
<dbReference type="EMBL" id="CP010897">
    <property type="protein sequence ID" value="AJP57527.2"/>
    <property type="molecule type" value="Genomic_DNA"/>
</dbReference>
<gene>
    <name evidence="2" type="ORF">UC34_11890</name>
</gene>